<dbReference type="RefSeq" id="WP_121520418.1">
    <property type="nucleotide sequence ID" value="NZ_RCHR01000001.1"/>
</dbReference>
<accession>A0A498DH60</accession>
<protein>
    <submittedName>
        <fullName evidence="3">Uncharacterized protein</fullName>
    </submittedName>
</protein>
<feature type="transmembrane region" description="Helical" evidence="2">
    <location>
        <begin position="14"/>
        <end position="32"/>
    </location>
</feature>
<dbReference type="Proteomes" id="UP000270219">
    <property type="component" value="Unassembled WGS sequence"/>
</dbReference>
<reference evidence="3 4" key="1">
    <citation type="submission" date="2018-10" db="EMBL/GenBank/DDBJ databases">
        <title>Oceanobacillus sp. YLB-02 draft genome.</title>
        <authorList>
            <person name="Yu L."/>
        </authorList>
    </citation>
    <scope>NUCLEOTIDE SEQUENCE [LARGE SCALE GENOMIC DNA]</scope>
    <source>
        <strain evidence="3 4">YLB-02</strain>
    </source>
</reference>
<keyword evidence="2" id="KW-0812">Transmembrane</keyword>
<feature type="region of interest" description="Disordered" evidence="1">
    <location>
        <begin position="38"/>
        <end position="57"/>
    </location>
</feature>
<evidence type="ECO:0000256" key="2">
    <source>
        <dbReference type="SAM" id="Phobius"/>
    </source>
</evidence>
<name>A0A498DH60_9BACI</name>
<proteinExistence type="predicted"/>
<dbReference type="AlphaFoldDB" id="A0A498DH60"/>
<dbReference type="OrthoDB" id="2962247at2"/>
<dbReference type="EMBL" id="RCHR01000001">
    <property type="protein sequence ID" value="RLL47839.1"/>
    <property type="molecule type" value="Genomic_DNA"/>
</dbReference>
<evidence type="ECO:0000313" key="3">
    <source>
        <dbReference type="EMBL" id="RLL47839.1"/>
    </source>
</evidence>
<feature type="compositionally biased region" description="Polar residues" evidence="1">
    <location>
        <begin position="44"/>
        <end position="57"/>
    </location>
</feature>
<evidence type="ECO:0000313" key="4">
    <source>
        <dbReference type="Proteomes" id="UP000270219"/>
    </source>
</evidence>
<evidence type="ECO:0000256" key="1">
    <source>
        <dbReference type="SAM" id="MobiDB-lite"/>
    </source>
</evidence>
<organism evidence="3 4">
    <name type="scientific">Oceanobacillus piezotolerans</name>
    <dbReference type="NCBI Taxonomy" id="2448030"/>
    <lineage>
        <taxon>Bacteria</taxon>
        <taxon>Bacillati</taxon>
        <taxon>Bacillota</taxon>
        <taxon>Bacilli</taxon>
        <taxon>Bacillales</taxon>
        <taxon>Bacillaceae</taxon>
        <taxon>Oceanobacillus</taxon>
    </lineage>
</organism>
<keyword evidence="2" id="KW-1133">Transmembrane helix</keyword>
<sequence length="292" mass="33340">MAKKNAKKPFYKKWWVWLIAIIIVFGIIGTVTDDGQESEVVEPAQQTEPDAQEENQSAYTAENVYTWLKESNLITEDAEDKMDTYGNEEGIVNAIGNGEVHILEYEDESFVDASSEPTTLAHENIWILIIQGQSQYESFKEVLEAGKPITDLEESYASEEQKKVAELMENEVDFFEIVEAYYNLPSDQKSQTWDDFMYGNTVTWSGTIADLEAIGDSIVVYSGENYNGEDWKTISMEKKDMLPYTFIVELKDESQKNDLKQGDTVKINASLESRGDKEMQSNWKLYEGEVIK</sequence>
<comment type="caution">
    <text evidence="3">The sequence shown here is derived from an EMBL/GenBank/DDBJ whole genome shotgun (WGS) entry which is preliminary data.</text>
</comment>
<keyword evidence="4" id="KW-1185">Reference proteome</keyword>
<keyword evidence="2" id="KW-0472">Membrane</keyword>
<gene>
    <name evidence="3" type="ORF">D8M04_00735</name>
</gene>